<dbReference type="RefSeq" id="WP_194844869.1">
    <property type="nucleotide sequence ID" value="NZ_CP075585.1"/>
</dbReference>
<protein>
    <recommendedName>
        <fullName evidence="4">Secreted protein</fullName>
    </recommendedName>
</protein>
<reference evidence="2 3" key="1">
    <citation type="submission" date="2020-01" db="EMBL/GenBank/DDBJ databases">
        <authorList>
            <person name="Sixt B."/>
            <person name="Schulz F."/>
            <person name="Kostanjsek R."/>
            <person name="Koestlbacher S."/>
            <person name="Collingro A."/>
            <person name="Toenshoff E."/>
            <person name="Horn M."/>
        </authorList>
    </citation>
    <scope>NUCLEOTIDE SEQUENCE [LARGE SCALE GENOMIC DNA]</scope>
    <source>
        <strain evidence="2 3">15C</strain>
    </source>
</reference>
<keyword evidence="3" id="KW-1185">Reference proteome</keyword>
<sequence length="167" mass="19082">MNTLRRSILLGFVFFSMLSFFSARVQAEPAEVSLTVKSSFCLDDQYYVCLSDNSHFVLNKVLIHKGSGWFGVDKYGNPAASWLIGDPVSIQRTGEYDWPFQIVNLYTQQGAFATLVNFEARNYERIQDRLRDLLNVLKGIQNDLSVIKCDIKTIRQENFLKRSAPAN</sequence>
<name>A0ABX8Z107_9BACT</name>
<keyword evidence="1" id="KW-0732">Signal</keyword>
<dbReference type="EMBL" id="CP075585">
    <property type="protein sequence ID" value="QZA59030.1"/>
    <property type="molecule type" value="Genomic_DNA"/>
</dbReference>
<feature type="chain" id="PRO_5045226956" description="Secreted protein" evidence="1">
    <location>
        <begin position="28"/>
        <end position="167"/>
    </location>
</feature>
<evidence type="ECO:0000256" key="1">
    <source>
        <dbReference type="SAM" id="SignalP"/>
    </source>
</evidence>
<reference evidence="2 3" key="2">
    <citation type="submission" date="2021-05" db="EMBL/GenBank/DDBJ databases">
        <title>Ecology and evolution of chlamydial symbionts of arthropods.</title>
        <authorList>
            <person name="Halter T."/>
            <person name="Sixt B.S."/>
            <person name="Toenshoff E.R."/>
            <person name="Koestlbacher S."/>
            <person name="Schulz F."/>
            <person name="Kostanjsek R."/>
            <person name="Collingro A."/>
            <person name="Hendrickx F."/>
            <person name="Horn M."/>
        </authorList>
    </citation>
    <scope>NUCLEOTIDE SEQUENCE [LARGE SCALE GENOMIC DNA]</scope>
    <source>
        <strain evidence="2 3">15C</strain>
    </source>
</reference>
<organism evidence="2 3">
    <name type="scientific">Candidatus Rhabdochlamydia porcellionis</name>
    <dbReference type="NCBI Taxonomy" id="225148"/>
    <lineage>
        <taxon>Bacteria</taxon>
        <taxon>Pseudomonadati</taxon>
        <taxon>Chlamydiota</taxon>
        <taxon>Chlamydiia</taxon>
        <taxon>Parachlamydiales</taxon>
        <taxon>Candidatus Rhabdochlamydiaceae</taxon>
        <taxon>Candidatus Rhabdochlamydia</taxon>
    </lineage>
</organism>
<gene>
    <name evidence="2" type="ORF">RHAB15C_0000914</name>
</gene>
<proteinExistence type="predicted"/>
<evidence type="ECO:0000313" key="3">
    <source>
        <dbReference type="Proteomes" id="UP000822862"/>
    </source>
</evidence>
<accession>A0ABX8Z107</accession>
<feature type="signal peptide" evidence="1">
    <location>
        <begin position="1"/>
        <end position="27"/>
    </location>
</feature>
<evidence type="ECO:0008006" key="4">
    <source>
        <dbReference type="Google" id="ProtNLM"/>
    </source>
</evidence>
<dbReference type="Proteomes" id="UP000822862">
    <property type="component" value="Chromosome"/>
</dbReference>
<evidence type="ECO:0000313" key="2">
    <source>
        <dbReference type="EMBL" id="QZA59030.1"/>
    </source>
</evidence>